<proteinExistence type="predicted"/>
<evidence type="ECO:0000313" key="1">
    <source>
        <dbReference type="EMBL" id="EHJ59735.1"/>
    </source>
</evidence>
<protein>
    <submittedName>
        <fullName evidence="1">Uncharacterized protein</fullName>
    </submittedName>
</protein>
<organism evidence="1 2">
    <name type="scientific">Novosphingobium pentaromativorans US6-1</name>
    <dbReference type="NCBI Taxonomy" id="1088721"/>
    <lineage>
        <taxon>Bacteria</taxon>
        <taxon>Pseudomonadati</taxon>
        <taxon>Pseudomonadota</taxon>
        <taxon>Alphaproteobacteria</taxon>
        <taxon>Sphingomonadales</taxon>
        <taxon>Sphingomonadaceae</taxon>
        <taxon>Novosphingobium</taxon>
    </lineage>
</organism>
<gene>
    <name evidence="1" type="ORF">NSU_3317</name>
</gene>
<sequence>MITERQVIVCGFHQLTDFRIISLAMPSLAQAACYPEIYQGQVVALDANTCPVP</sequence>
<accession>G6EG46</accession>
<reference evidence="1 2" key="1">
    <citation type="journal article" date="2012" name="J. Bacteriol.">
        <title>Genome sequence of benzo(a)pyrene-degrading bacterium Novosphingobium pentaromativorans US6-1.</title>
        <authorList>
            <person name="Luo Y.R."/>
            <person name="Kang S.G."/>
            <person name="Kim S.J."/>
            <person name="Kim M.R."/>
            <person name="Li N."/>
            <person name="Lee J.H."/>
            <person name="Kwon K.K."/>
        </authorList>
    </citation>
    <scope>NUCLEOTIDE SEQUENCE [LARGE SCALE GENOMIC DNA]</scope>
    <source>
        <strain evidence="1 2">US6-1</strain>
    </source>
</reference>
<evidence type="ECO:0000313" key="2">
    <source>
        <dbReference type="Proteomes" id="UP000004030"/>
    </source>
</evidence>
<comment type="caution">
    <text evidence="1">The sequence shown here is derived from an EMBL/GenBank/DDBJ whole genome shotgun (WGS) entry which is preliminary data.</text>
</comment>
<dbReference type="EMBL" id="AGFM01000054">
    <property type="protein sequence ID" value="EHJ59735.1"/>
    <property type="molecule type" value="Genomic_DNA"/>
</dbReference>
<name>G6EG46_9SPHN</name>
<dbReference type="Proteomes" id="UP000004030">
    <property type="component" value="Unassembled WGS sequence"/>
</dbReference>
<dbReference type="AlphaFoldDB" id="G6EG46"/>
<keyword evidence="2" id="KW-1185">Reference proteome</keyword>